<reference evidence="1 2" key="1">
    <citation type="journal article" date="2021" name="Elife">
        <title>Chloroplast acquisition without the gene transfer in kleptoplastic sea slugs, Plakobranchus ocellatus.</title>
        <authorList>
            <person name="Maeda T."/>
            <person name="Takahashi S."/>
            <person name="Yoshida T."/>
            <person name="Shimamura S."/>
            <person name="Takaki Y."/>
            <person name="Nagai Y."/>
            <person name="Toyoda A."/>
            <person name="Suzuki Y."/>
            <person name="Arimoto A."/>
            <person name="Ishii H."/>
            <person name="Satoh N."/>
            <person name="Nishiyama T."/>
            <person name="Hasebe M."/>
            <person name="Maruyama T."/>
            <person name="Minagawa J."/>
            <person name="Obokata J."/>
            <person name="Shigenobu S."/>
        </authorList>
    </citation>
    <scope>NUCLEOTIDE SEQUENCE [LARGE SCALE GENOMIC DNA]</scope>
</reference>
<comment type="caution">
    <text evidence="1">The sequence shown here is derived from an EMBL/GenBank/DDBJ whole genome shotgun (WGS) entry which is preliminary data.</text>
</comment>
<accession>A0AAV4HRZ2</accession>
<keyword evidence="2" id="KW-1185">Reference proteome</keyword>
<sequence length="102" mass="11300">MIICVLSSCKIALSQGRCTWRHNRVPQELTSVISIAKEQFNPPSPSFTVFTTEGGAKTWCGMSNTAKKGSWTAVMIWKFQQIFQNEINIPTSSGEPHQGPTL</sequence>
<organism evidence="1 2">
    <name type="scientific">Elysia marginata</name>
    <dbReference type="NCBI Taxonomy" id="1093978"/>
    <lineage>
        <taxon>Eukaryota</taxon>
        <taxon>Metazoa</taxon>
        <taxon>Spiralia</taxon>
        <taxon>Lophotrochozoa</taxon>
        <taxon>Mollusca</taxon>
        <taxon>Gastropoda</taxon>
        <taxon>Heterobranchia</taxon>
        <taxon>Euthyneura</taxon>
        <taxon>Panpulmonata</taxon>
        <taxon>Sacoglossa</taxon>
        <taxon>Placobranchoidea</taxon>
        <taxon>Plakobranchidae</taxon>
        <taxon>Elysia</taxon>
    </lineage>
</organism>
<dbReference type="Proteomes" id="UP000762676">
    <property type="component" value="Unassembled WGS sequence"/>
</dbReference>
<evidence type="ECO:0000313" key="2">
    <source>
        <dbReference type="Proteomes" id="UP000762676"/>
    </source>
</evidence>
<gene>
    <name evidence="1" type="ORF">ElyMa_006372000</name>
</gene>
<dbReference type="EMBL" id="BMAT01012799">
    <property type="protein sequence ID" value="GFR99345.1"/>
    <property type="molecule type" value="Genomic_DNA"/>
</dbReference>
<protein>
    <submittedName>
        <fullName evidence="1">Polyprotein</fullName>
    </submittedName>
</protein>
<name>A0AAV4HRZ2_9GAST</name>
<dbReference type="AlphaFoldDB" id="A0AAV4HRZ2"/>
<proteinExistence type="predicted"/>
<evidence type="ECO:0000313" key="1">
    <source>
        <dbReference type="EMBL" id="GFR99345.1"/>
    </source>
</evidence>